<organism evidence="1 2">
    <name type="scientific">Carnobacterium maltaromaticum</name>
    <name type="common">Carnobacterium piscicola</name>
    <dbReference type="NCBI Taxonomy" id="2751"/>
    <lineage>
        <taxon>Bacteria</taxon>
        <taxon>Bacillati</taxon>
        <taxon>Bacillota</taxon>
        <taxon>Bacilli</taxon>
        <taxon>Lactobacillales</taxon>
        <taxon>Carnobacteriaceae</taxon>
        <taxon>Carnobacterium</taxon>
    </lineage>
</organism>
<proteinExistence type="predicted"/>
<reference evidence="1" key="1">
    <citation type="submission" date="2023-08" db="EMBL/GenBank/DDBJ databases">
        <title>Genomic characterization of piscicolin 126 produced by Carnobacterium maltaromaticum CM22 strain isolated from salmon (Salmo salar).</title>
        <authorList>
            <person name="Gonzalez-Gragera E."/>
            <person name="Garcia-Lopez J.D."/>
            <person name="Teso-Perez C."/>
            <person name="Gimenez-Hernandez I."/>
            <person name="Peralta-Sanchez J.M."/>
            <person name="Valdivia E."/>
            <person name="Montalban-Lopez M."/>
            <person name="Martin-Platero A.M."/>
            <person name="Banos A."/>
            <person name="Martinez-Bueno M."/>
        </authorList>
    </citation>
    <scope>NUCLEOTIDE SEQUENCE</scope>
    <source>
        <strain evidence="1">CM22</strain>
    </source>
</reference>
<evidence type="ECO:0000313" key="2">
    <source>
        <dbReference type="Proteomes" id="UP001290462"/>
    </source>
</evidence>
<dbReference type="RefSeq" id="WP_322809933.1">
    <property type="nucleotide sequence ID" value="NZ_JAVBVO010000031.1"/>
</dbReference>
<comment type="caution">
    <text evidence="1">The sequence shown here is derived from an EMBL/GenBank/DDBJ whole genome shotgun (WGS) entry which is preliminary data.</text>
</comment>
<gene>
    <name evidence="1" type="ORF">RAK27_19265</name>
</gene>
<evidence type="ECO:0000313" key="1">
    <source>
        <dbReference type="EMBL" id="MDZ5760788.1"/>
    </source>
</evidence>
<dbReference type="EMBL" id="JAVBVO010000031">
    <property type="protein sequence ID" value="MDZ5760788.1"/>
    <property type="molecule type" value="Genomic_DNA"/>
</dbReference>
<protein>
    <submittedName>
        <fullName evidence="1">Uncharacterized protein</fullName>
    </submittedName>
</protein>
<accession>A0AAW9JYR3</accession>
<dbReference type="Proteomes" id="UP001290462">
    <property type="component" value="Unassembled WGS sequence"/>
</dbReference>
<name>A0AAW9JYR3_CARML</name>
<dbReference type="AlphaFoldDB" id="A0AAW9JYR3"/>
<sequence>MFSGISEKEIRNILKDQKIENEQLVCVLDEVFRQYTRTIEHEIELKIHESRYR</sequence>